<reference evidence="2" key="1">
    <citation type="submission" date="2022-03" db="EMBL/GenBank/DDBJ databases">
        <title>A functionally conserved STORR gene fusion in Papaver species that diverged 16.8 million years ago.</title>
        <authorList>
            <person name="Catania T."/>
        </authorList>
    </citation>
    <scope>NUCLEOTIDE SEQUENCE</scope>
    <source>
        <strain evidence="2">S-191538</strain>
    </source>
</reference>
<name>A0AA41S0Z3_PAPNU</name>
<feature type="compositionally biased region" description="Basic and acidic residues" evidence="1">
    <location>
        <begin position="286"/>
        <end position="301"/>
    </location>
</feature>
<dbReference type="PANTHER" id="PTHR37614">
    <property type="entry name" value="OS02G0121400 PROTEIN"/>
    <property type="match status" value="1"/>
</dbReference>
<gene>
    <name evidence="2" type="ORF">MKW94_007331</name>
</gene>
<evidence type="ECO:0000256" key="1">
    <source>
        <dbReference type="SAM" id="MobiDB-lite"/>
    </source>
</evidence>
<dbReference type="Proteomes" id="UP001177140">
    <property type="component" value="Unassembled WGS sequence"/>
</dbReference>
<feature type="compositionally biased region" description="Basic residues" evidence="1">
    <location>
        <begin position="302"/>
        <end position="314"/>
    </location>
</feature>
<comment type="caution">
    <text evidence="2">The sequence shown here is derived from an EMBL/GenBank/DDBJ whole genome shotgun (WGS) entry which is preliminary data.</text>
</comment>
<feature type="compositionally biased region" description="Low complexity" evidence="1">
    <location>
        <begin position="58"/>
        <end position="69"/>
    </location>
</feature>
<feature type="region of interest" description="Disordered" evidence="1">
    <location>
        <begin position="286"/>
        <end position="314"/>
    </location>
</feature>
<dbReference type="AlphaFoldDB" id="A0AA41S0Z3"/>
<feature type="region of interest" description="Disordered" evidence="1">
    <location>
        <begin position="55"/>
        <end position="89"/>
    </location>
</feature>
<organism evidence="2 3">
    <name type="scientific">Papaver nudicaule</name>
    <name type="common">Iceland poppy</name>
    <dbReference type="NCBI Taxonomy" id="74823"/>
    <lineage>
        <taxon>Eukaryota</taxon>
        <taxon>Viridiplantae</taxon>
        <taxon>Streptophyta</taxon>
        <taxon>Embryophyta</taxon>
        <taxon>Tracheophyta</taxon>
        <taxon>Spermatophyta</taxon>
        <taxon>Magnoliopsida</taxon>
        <taxon>Ranunculales</taxon>
        <taxon>Papaveraceae</taxon>
        <taxon>Papaveroideae</taxon>
        <taxon>Papaver</taxon>
    </lineage>
</organism>
<protein>
    <submittedName>
        <fullName evidence="2">Uncharacterized protein</fullName>
    </submittedName>
</protein>
<proteinExistence type="predicted"/>
<feature type="compositionally biased region" description="Basic residues" evidence="1">
    <location>
        <begin position="114"/>
        <end position="124"/>
    </location>
</feature>
<evidence type="ECO:0000313" key="2">
    <source>
        <dbReference type="EMBL" id="MCL7026740.1"/>
    </source>
</evidence>
<sequence>MLVRMKQRTSNNNGGYPDFSEKEYEIADILIQLPKLIKNSELNYLIQLSWGAKRRRSASGTPSSSTVSPSSPPTHLNNRSLPPPPPCSKVDFISSPNTPLSFIVHSDSDSKPNKSLKRKLPKKKTKEEWQELEMDVKDRNCTLKKEVQIVMEHYKTLKAQNLKLKSMLGKTSNDGLQELDLFVEEPTTAPVPQQQQQVLGVGAEPRYVCQQPQTTFQFLDTKPQFGSESSRFLQPQATMSQHLGPLGIPDLNFVVNHDEIEIIGDDNRYNKHRMGSMYHPVDDLRKRETSEARKKRYEVGKAKKSAKPRLQIRL</sequence>
<dbReference type="EMBL" id="JAJJMA010060663">
    <property type="protein sequence ID" value="MCL7026740.1"/>
    <property type="molecule type" value="Genomic_DNA"/>
</dbReference>
<feature type="region of interest" description="Disordered" evidence="1">
    <location>
        <begin position="103"/>
        <end position="126"/>
    </location>
</feature>
<keyword evidence="3" id="KW-1185">Reference proteome</keyword>
<accession>A0AA41S0Z3</accession>
<dbReference type="PANTHER" id="PTHR37614:SF2">
    <property type="entry name" value="OS02G0121400 PROTEIN"/>
    <property type="match status" value="1"/>
</dbReference>
<evidence type="ECO:0000313" key="3">
    <source>
        <dbReference type="Proteomes" id="UP001177140"/>
    </source>
</evidence>